<keyword evidence="2" id="KW-1185">Reference proteome</keyword>
<evidence type="ECO:0000313" key="1">
    <source>
        <dbReference type="EMBL" id="KJK51108.1"/>
    </source>
</evidence>
<organism evidence="1 2">
    <name type="scientific">Lentzea aerocolonigenes</name>
    <name type="common">Lechevalieria aerocolonigenes</name>
    <name type="synonym">Saccharothrix aerocolonigenes</name>
    <dbReference type="NCBI Taxonomy" id="68170"/>
    <lineage>
        <taxon>Bacteria</taxon>
        <taxon>Bacillati</taxon>
        <taxon>Actinomycetota</taxon>
        <taxon>Actinomycetes</taxon>
        <taxon>Pseudonocardiales</taxon>
        <taxon>Pseudonocardiaceae</taxon>
        <taxon>Lentzea</taxon>
    </lineage>
</organism>
<gene>
    <name evidence="1" type="ORF">UK23_08270</name>
</gene>
<evidence type="ECO:0000313" key="2">
    <source>
        <dbReference type="Proteomes" id="UP000033393"/>
    </source>
</evidence>
<proteinExistence type="predicted"/>
<dbReference type="STRING" id="68170.GCA_000974445_04143"/>
<dbReference type="EMBL" id="JYJG01000043">
    <property type="protein sequence ID" value="KJK51108.1"/>
    <property type="molecule type" value="Genomic_DNA"/>
</dbReference>
<reference evidence="1 2" key="1">
    <citation type="submission" date="2015-02" db="EMBL/GenBank/DDBJ databases">
        <authorList>
            <person name="Ju K.-S."/>
            <person name="Doroghazi J.R."/>
            <person name="Metcalf W."/>
        </authorList>
    </citation>
    <scope>NUCLEOTIDE SEQUENCE [LARGE SCALE GENOMIC DNA]</scope>
    <source>
        <strain evidence="1 2">NRRL B-16140</strain>
    </source>
</reference>
<dbReference type="Proteomes" id="UP000033393">
    <property type="component" value="Unassembled WGS sequence"/>
</dbReference>
<dbReference type="PATRIC" id="fig|68170.10.peg.8442"/>
<dbReference type="AlphaFoldDB" id="A0A0F0HBU8"/>
<accession>A0A0F0HBU8</accession>
<name>A0A0F0HBU8_LENAE</name>
<protein>
    <submittedName>
        <fullName evidence="1">Uncharacterized protein</fullName>
    </submittedName>
</protein>
<comment type="caution">
    <text evidence="1">The sequence shown here is derived from an EMBL/GenBank/DDBJ whole genome shotgun (WGS) entry which is preliminary data.</text>
</comment>
<sequence>MTMTSATASSHHDWESDLEHYRSRAVHVLDTHLPAATGCTECGDPWPCARACTAELVLEL</sequence>